<reference evidence="1" key="1">
    <citation type="submission" date="2022-10" db="EMBL/GenBank/DDBJ databases">
        <title>Two novel species of Flavobacterium.</title>
        <authorList>
            <person name="Liu Q."/>
            <person name="Xin Y.-H."/>
        </authorList>
    </citation>
    <scope>NUCLEOTIDE SEQUENCE</scope>
    <source>
        <strain evidence="1">LS1R47</strain>
    </source>
</reference>
<dbReference type="EMBL" id="JAOZEV010000032">
    <property type="protein sequence ID" value="MCV9934629.1"/>
    <property type="molecule type" value="Genomic_DNA"/>
</dbReference>
<comment type="caution">
    <text evidence="1">The sequence shown here is derived from an EMBL/GenBank/DDBJ whole genome shotgun (WGS) entry which is preliminary data.</text>
</comment>
<gene>
    <name evidence="1" type="ORF">OIU80_20290</name>
</gene>
<accession>A0A9X3HNP6</accession>
<keyword evidence="2" id="KW-1185">Reference proteome</keyword>
<organism evidence="1 2">
    <name type="scientific">Flavobacterium frigoritolerans</name>
    <dbReference type="NCBI Taxonomy" id="2987686"/>
    <lineage>
        <taxon>Bacteria</taxon>
        <taxon>Pseudomonadati</taxon>
        <taxon>Bacteroidota</taxon>
        <taxon>Flavobacteriia</taxon>
        <taxon>Flavobacteriales</taxon>
        <taxon>Flavobacteriaceae</taxon>
        <taxon>Flavobacterium</taxon>
    </lineage>
</organism>
<dbReference type="Proteomes" id="UP001151133">
    <property type="component" value="Unassembled WGS sequence"/>
</dbReference>
<protein>
    <submittedName>
        <fullName evidence="1">Uncharacterized protein</fullName>
    </submittedName>
</protein>
<sequence length="199" mass="21739">MKKINFLTLLLIFLTFSISPVVFSQGTGIGTKFADSSAALDVVNTNAGVLIPRISNVATSIPKPANGLLVYDLDKQCLSQNTGTPNAPNWVAISGNVVKFFYMPSVALDITKPTGNSYDLFDIYKKQFSTPRVMSAGAPAAIPFFAESTDLYYYITHYSDLIFHNVKVSSEGILTYDVNLDALTNSDRSDFMNIVLVVK</sequence>
<evidence type="ECO:0000313" key="2">
    <source>
        <dbReference type="Proteomes" id="UP001151133"/>
    </source>
</evidence>
<dbReference type="RefSeq" id="WP_264288795.1">
    <property type="nucleotide sequence ID" value="NZ_JAOZEV010000032.1"/>
</dbReference>
<proteinExistence type="predicted"/>
<dbReference type="AlphaFoldDB" id="A0A9X3HNP6"/>
<evidence type="ECO:0000313" key="1">
    <source>
        <dbReference type="EMBL" id="MCV9934629.1"/>
    </source>
</evidence>
<name>A0A9X3HNP6_9FLAO</name>